<feature type="region of interest" description="Disordered" evidence="5">
    <location>
        <begin position="24"/>
        <end position="46"/>
    </location>
</feature>
<keyword evidence="3" id="KW-0813">Transport</keyword>
<dbReference type="Gene3D" id="3.40.190.10">
    <property type="entry name" value="Periplasmic binding protein-like II"/>
    <property type="match status" value="1"/>
</dbReference>
<evidence type="ECO:0000256" key="2">
    <source>
        <dbReference type="ARBA" id="ARBA00005695"/>
    </source>
</evidence>
<dbReference type="Pfam" id="PF00496">
    <property type="entry name" value="SBP_bac_5"/>
    <property type="match status" value="1"/>
</dbReference>
<dbReference type="Gene3D" id="3.90.76.10">
    <property type="entry name" value="Dipeptide-binding Protein, Domain 1"/>
    <property type="match status" value="1"/>
</dbReference>
<evidence type="ECO:0000256" key="5">
    <source>
        <dbReference type="SAM" id="MobiDB-lite"/>
    </source>
</evidence>
<dbReference type="SUPFAM" id="SSF53850">
    <property type="entry name" value="Periplasmic binding protein-like II"/>
    <property type="match status" value="1"/>
</dbReference>
<evidence type="ECO:0000256" key="6">
    <source>
        <dbReference type="SAM" id="SignalP"/>
    </source>
</evidence>
<dbReference type="PANTHER" id="PTHR30290:SF10">
    <property type="entry name" value="PERIPLASMIC OLIGOPEPTIDE-BINDING PROTEIN-RELATED"/>
    <property type="match status" value="1"/>
</dbReference>
<proteinExistence type="inferred from homology"/>
<feature type="compositionally biased region" description="Low complexity" evidence="5">
    <location>
        <begin position="28"/>
        <end position="44"/>
    </location>
</feature>
<evidence type="ECO:0000259" key="7">
    <source>
        <dbReference type="Pfam" id="PF00496"/>
    </source>
</evidence>
<dbReference type="InterPro" id="IPR030678">
    <property type="entry name" value="Peptide/Ni-bd"/>
</dbReference>
<dbReference type="PROSITE" id="PS51257">
    <property type="entry name" value="PROKAR_LIPOPROTEIN"/>
    <property type="match status" value="1"/>
</dbReference>
<comment type="caution">
    <text evidence="8">The sequence shown here is derived from an EMBL/GenBank/DDBJ whole genome shotgun (WGS) entry which is preliminary data.</text>
</comment>
<feature type="signal peptide" evidence="6">
    <location>
        <begin position="1"/>
        <end position="18"/>
    </location>
</feature>
<reference evidence="8 9" key="1">
    <citation type="submission" date="2019-03" db="EMBL/GenBank/DDBJ databases">
        <title>Genomic Encyclopedia of Type Strains, Phase IV (KMG-IV): sequencing the most valuable type-strain genomes for metagenomic binning, comparative biology and taxonomic classification.</title>
        <authorList>
            <person name="Goeker M."/>
        </authorList>
    </citation>
    <scope>NUCLEOTIDE SEQUENCE [LARGE SCALE GENOMIC DNA]</scope>
    <source>
        <strain evidence="8 9">DSM 100433</strain>
    </source>
</reference>
<dbReference type="InterPro" id="IPR039424">
    <property type="entry name" value="SBP_5"/>
</dbReference>
<dbReference type="PROSITE" id="PS01040">
    <property type="entry name" value="SBP_BACTERIAL_5"/>
    <property type="match status" value="1"/>
</dbReference>
<feature type="chain" id="PRO_5040929560" evidence="6">
    <location>
        <begin position="19"/>
        <end position="558"/>
    </location>
</feature>
<dbReference type="PANTHER" id="PTHR30290">
    <property type="entry name" value="PERIPLASMIC BINDING COMPONENT OF ABC TRANSPORTER"/>
    <property type="match status" value="1"/>
</dbReference>
<dbReference type="GO" id="GO:0015833">
    <property type="term" value="P:peptide transport"/>
    <property type="evidence" value="ECO:0007669"/>
    <property type="project" value="TreeGrafter"/>
</dbReference>
<dbReference type="CDD" id="cd08504">
    <property type="entry name" value="PBP2_OppA"/>
    <property type="match status" value="1"/>
</dbReference>
<evidence type="ECO:0000256" key="1">
    <source>
        <dbReference type="ARBA" id="ARBA00004193"/>
    </source>
</evidence>
<sequence>MKRIGSLLLALVLCVSMAACGRKEEGNGSSSGASSAPSGSGAPSQKLEGTVAKINLGADPKTLDPSLNSASDGNNVITNTFEGLLRDFGNGPEPATAEHYAVSDDGLTWTFTLREGAKWSDGQPVRAQDYVFSWRRTVDPKTASEYAYFLYPIQNAQEITKGEKPAEELGVRALDERTLEVTLAGPCDYFEELVCFPTLAPEREDVVDESGLWAKDPKKAVSNGPFYLTDYKLGSHLVLSKNPYYWDAENTKLDHVLCRMIVDASTILTSFKAGEIQWTDKAPTEEIPGLIASGELEVLPYISTYFYVINQNTPVEALKDVRVRKAISMAIDRQAICDMVTRGGQTPAMGYIPPGLTDDQGRDFRETAGDYYLAPTAQAAQAQALLAEAGYPNGEGIGTLEILYNTDDKHKAIAEAVQEMLKQNLGLSVKLVNQEWAVFQDTRNSGNYQALARHGWTGDYRDPQTFLDMFMTVGGAPNPQSGNMYQNEAFDALMEKALASTGAERYDAFYQAEELLMEDGYIIPIQYNVQTVLSSPKLTGWYLSSIGKLYLGRAQLEE</sequence>
<dbReference type="EMBL" id="SLUK01000001">
    <property type="protein sequence ID" value="TCL45097.1"/>
    <property type="molecule type" value="Genomic_DNA"/>
</dbReference>
<evidence type="ECO:0000313" key="8">
    <source>
        <dbReference type="EMBL" id="TCL45097.1"/>
    </source>
</evidence>
<comment type="subcellular location">
    <subcellularLocation>
        <location evidence="1">Cell membrane</location>
        <topology evidence="1">Lipid-anchor</topology>
    </subcellularLocation>
</comment>
<dbReference type="Gene3D" id="3.10.105.10">
    <property type="entry name" value="Dipeptide-binding Protein, Domain 3"/>
    <property type="match status" value="1"/>
</dbReference>
<dbReference type="RefSeq" id="WP_165873043.1">
    <property type="nucleotide sequence ID" value="NZ_SLUK01000001.1"/>
</dbReference>
<name>A0A9X8Y978_9FIRM</name>
<accession>A0A9X8Y978</accession>
<gene>
    <name evidence="8" type="ORF">EDD78_10175</name>
</gene>
<comment type="similarity">
    <text evidence="2">Belongs to the bacterial solute-binding protein 5 family.</text>
</comment>
<feature type="domain" description="Solute-binding protein family 5" evidence="7">
    <location>
        <begin position="92"/>
        <end position="475"/>
    </location>
</feature>
<evidence type="ECO:0000256" key="4">
    <source>
        <dbReference type="ARBA" id="ARBA00022729"/>
    </source>
</evidence>
<dbReference type="AlphaFoldDB" id="A0A9X8Y978"/>
<dbReference type="Proteomes" id="UP000294682">
    <property type="component" value="Unassembled WGS sequence"/>
</dbReference>
<evidence type="ECO:0000256" key="3">
    <source>
        <dbReference type="ARBA" id="ARBA00022448"/>
    </source>
</evidence>
<keyword evidence="9" id="KW-1185">Reference proteome</keyword>
<dbReference type="InterPro" id="IPR000914">
    <property type="entry name" value="SBP_5_dom"/>
</dbReference>
<dbReference type="GO" id="GO:0030288">
    <property type="term" value="C:outer membrane-bounded periplasmic space"/>
    <property type="evidence" value="ECO:0007669"/>
    <property type="project" value="UniProtKB-ARBA"/>
</dbReference>
<keyword evidence="4 6" id="KW-0732">Signal</keyword>
<dbReference type="GO" id="GO:1904680">
    <property type="term" value="F:peptide transmembrane transporter activity"/>
    <property type="evidence" value="ECO:0007669"/>
    <property type="project" value="TreeGrafter"/>
</dbReference>
<dbReference type="GO" id="GO:0043190">
    <property type="term" value="C:ATP-binding cassette (ABC) transporter complex"/>
    <property type="evidence" value="ECO:0007669"/>
    <property type="project" value="InterPro"/>
</dbReference>
<organism evidence="8 9">
    <name type="scientific">Harryflintia acetispora</name>
    <dbReference type="NCBI Taxonomy" id="1849041"/>
    <lineage>
        <taxon>Bacteria</taxon>
        <taxon>Bacillati</taxon>
        <taxon>Bacillota</taxon>
        <taxon>Clostridia</taxon>
        <taxon>Eubacteriales</taxon>
        <taxon>Oscillospiraceae</taxon>
        <taxon>Harryflintia</taxon>
    </lineage>
</organism>
<evidence type="ECO:0000313" key="9">
    <source>
        <dbReference type="Proteomes" id="UP000294682"/>
    </source>
</evidence>
<dbReference type="InterPro" id="IPR023765">
    <property type="entry name" value="SBP_5_CS"/>
</dbReference>
<protein>
    <submittedName>
        <fullName evidence="8">Oligopeptide transport system substrate-binding protein</fullName>
    </submittedName>
</protein>
<dbReference type="FunFam" id="3.10.105.10:FF:000001">
    <property type="entry name" value="Oligopeptide ABC transporter, oligopeptide-binding protein"/>
    <property type="match status" value="1"/>
</dbReference>
<dbReference type="FunFam" id="3.90.76.10:FF:000001">
    <property type="entry name" value="Oligopeptide ABC transporter substrate-binding protein"/>
    <property type="match status" value="1"/>
</dbReference>
<dbReference type="PIRSF" id="PIRSF002741">
    <property type="entry name" value="MppA"/>
    <property type="match status" value="1"/>
</dbReference>